<evidence type="ECO:0000313" key="2">
    <source>
        <dbReference type="Proteomes" id="UP000248259"/>
    </source>
</evidence>
<accession>A0A323V5F5</accession>
<protein>
    <submittedName>
        <fullName evidence="1">Uncharacterized protein</fullName>
    </submittedName>
</protein>
<comment type="caution">
    <text evidence="1">The sequence shown here is derived from an EMBL/GenBank/DDBJ whole genome shotgun (WGS) entry which is preliminary data.</text>
</comment>
<keyword evidence="2" id="KW-1185">Reference proteome</keyword>
<evidence type="ECO:0000313" key="1">
    <source>
        <dbReference type="EMBL" id="PZA18636.1"/>
    </source>
</evidence>
<gene>
    <name evidence="1" type="ORF">DNK49_00260</name>
</gene>
<dbReference type="EMBL" id="QKOE01000001">
    <property type="protein sequence ID" value="PZA18636.1"/>
    <property type="molecule type" value="Genomic_DNA"/>
</dbReference>
<dbReference type="AlphaFoldDB" id="A0A323V5F5"/>
<proteinExistence type="predicted"/>
<sequence>MWRTEEKYMITKALLFGCVFGCLAALAAMLDRGHTGVLDSLVQTPACSAGEARCPDAGSPANVSTERFFVMLAMH</sequence>
<reference evidence="1 2" key="1">
    <citation type="submission" date="2018-06" db="EMBL/GenBank/DDBJ databases">
        <title>Azoarcus communis strain SWub3 genome.</title>
        <authorList>
            <person name="Zorraquino Salvo V."/>
            <person name="Toubiana D."/>
            <person name="Blumwald E."/>
        </authorList>
    </citation>
    <scope>NUCLEOTIDE SEQUENCE [LARGE SCALE GENOMIC DNA]</scope>
    <source>
        <strain evidence="1 2">SWub3</strain>
    </source>
</reference>
<dbReference type="Proteomes" id="UP000248259">
    <property type="component" value="Unassembled WGS sequence"/>
</dbReference>
<dbReference type="OrthoDB" id="9182508at2"/>
<name>A0A323V5F5_9RHOO</name>
<organism evidence="1 2">
    <name type="scientific">Parazoarcus communis SWub3 = DSM 12120</name>
    <dbReference type="NCBI Taxonomy" id="1121029"/>
    <lineage>
        <taxon>Bacteria</taxon>
        <taxon>Pseudomonadati</taxon>
        <taxon>Pseudomonadota</taxon>
        <taxon>Betaproteobacteria</taxon>
        <taxon>Rhodocyclales</taxon>
        <taxon>Zoogloeaceae</taxon>
        <taxon>Parazoarcus</taxon>
    </lineage>
</organism>